<dbReference type="PROSITE" id="PS00061">
    <property type="entry name" value="ADH_SHORT"/>
    <property type="match status" value="1"/>
</dbReference>
<reference evidence="5 6" key="1">
    <citation type="submission" date="2023-03" db="EMBL/GenBank/DDBJ databases">
        <title>Paludisphaera mucosa sp. nov. a novel planctomycete from northern fen.</title>
        <authorList>
            <person name="Ivanova A."/>
        </authorList>
    </citation>
    <scope>NUCLEOTIDE SEQUENCE [LARGE SCALE GENOMIC DNA]</scope>
    <source>
        <strain evidence="5 6">Pla2</strain>
    </source>
</reference>
<evidence type="ECO:0000256" key="3">
    <source>
        <dbReference type="RuleBase" id="RU000363"/>
    </source>
</evidence>
<feature type="domain" description="Ketoreductase" evidence="4">
    <location>
        <begin position="11"/>
        <end position="194"/>
    </location>
</feature>
<dbReference type="Gene3D" id="3.40.50.720">
    <property type="entry name" value="NAD(P)-binding Rossmann-like Domain"/>
    <property type="match status" value="1"/>
</dbReference>
<dbReference type="EMBL" id="JARRAG010000002">
    <property type="protein sequence ID" value="MDG3007181.1"/>
    <property type="molecule type" value="Genomic_DNA"/>
</dbReference>
<evidence type="ECO:0000313" key="6">
    <source>
        <dbReference type="Proteomes" id="UP001216907"/>
    </source>
</evidence>
<sequence>MPEWESKVEGKVVVVTGASSGIGEAVARLLAAQGARVVLGARRVDRLETIVREIAAAGGQALAHAVDVTKREEVQALVAAAVDQFGRIDVMINNAGAMFLSPLAADAVDDWDRMIDVNIKGVLYGVSAALPRFLAQGSGHLINVSSVAGHASFAGAGVYCGTKFAVRAISEAFRQEVGPNIRSTIISPGAVQSELASHVTDPGMIAMMDQLMAIAIPAEAVAQAVLYAVRQPAAVDVNEILVRPTGQTL</sequence>
<keyword evidence="5" id="KW-0378">Hydrolase</keyword>
<proteinExistence type="inferred from homology"/>
<dbReference type="SUPFAM" id="SSF51735">
    <property type="entry name" value="NAD(P)-binding Rossmann-fold domains"/>
    <property type="match status" value="1"/>
</dbReference>
<dbReference type="PRINTS" id="PR00081">
    <property type="entry name" value="GDHRDH"/>
</dbReference>
<accession>A0ABT6FI60</accession>
<dbReference type="SMART" id="SM00822">
    <property type="entry name" value="PKS_KR"/>
    <property type="match status" value="1"/>
</dbReference>
<evidence type="ECO:0000259" key="4">
    <source>
        <dbReference type="SMART" id="SM00822"/>
    </source>
</evidence>
<gene>
    <name evidence="5" type="ORF">PZE19_25740</name>
</gene>
<keyword evidence="6" id="KW-1185">Reference proteome</keyword>
<dbReference type="InterPro" id="IPR002347">
    <property type="entry name" value="SDR_fam"/>
</dbReference>
<dbReference type="InterPro" id="IPR020904">
    <property type="entry name" value="Sc_DH/Rdtase_CS"/>
</dbReference>
<dbReference type="InterPro" id="IPR036291">
    <property type="entry name" value="NAD(P)-bd_dom_sf"/>
</dbReference>
<protein>
    <submittedName>
        <fullName evidence="5">SDR family oxidoreductase</fullName>
        <ecNumber evidence="5">1.-.-.-</ecNumber>
    </submittedName>
</protein>
<dbReference type="PANTHER" id="PTHR43115:SF4">
    <property type="entry name" value="DEHYDROGENASE_REDUCTASE SDR FAMILY MEMBER 11"/>
    <property type="match status" value="1"/>
</dbReference>
<dbReference type="EC" id="1.-.-.-" evidence="5"/>
<comment type="caution">
    <text evidence="5">The sequence shown here is derived from an EMBL/GenBank/DDBJ whole genome shotgun (WGS) entry which is preliminary data.</text>
</comment>
<keyword evidence="2 5" id="KW-0560">Oxidoreductase</keyword>
<dbReference type="GO" id="GO:0016491">
    <property type="term" value="F:oxidoreductase activity"/>
    <property type="evidence" value="ECO:0007669"/>
    <property type="project" value="UniProtKB-KW"/>
</dbReference>
<evidence type="ECO:0000313" key="5">
    <source>
        <dbReference type="EMBL" id="MDG3007181.1"/>
    </source>
</evidence>
<name>A0ABT6FI60_9BACT</name>
<dbReference type="PANTHER" id="PTHR43115">
    <property type="entry name" value="DEHYDROGENASE/REDUCTASE SDR FAMILY MEMBER 11"/>
    <property type="match status" value="1"/>
</dbReference>
<dbReference type="GO" id="GO:0016787">
    <property type="term" value="F:hydrolase activity"/>
    <property type="evidence" value="ECO:0007669"/>
    <property type="project" value="UniProtKB-KW"/>
</dbReference>
<dbReference type="InterPro" id="IPR057326">
    <property type="entry name" value="KR_dom"/>
</dbReference>
<dbReference type="Proteomes" id="UP001216907">
    <property type="component" value="Unassembled WGS sequence"/>
</dbReference>
<comment type="similarity">
    <text evidence="1 3">Belongs to the short-chain dehydrogenases/reductases (SDR) family.</text>
</comment>
<evidence type="ECO:0000256" key="1">
    <source>
        <dbReference type="ARBA" id="ARBA00006484"/>
    </source>
</evidence>
<organism evidence="5 6">
    <name type="scientific">Paludisphaera mucosa</name>
    <dbReference type="NCBI Taxonomy" id="3030827"/>
    <lineage>
        <taxon>Bacteria</taxon>
        <taxon>Pseudomonadati</taxon>
        <taxon>Planctomycetota</taxon>
        <taxon>Planctomycetia</taxon>
        <taxon>Isosphaerales</taxon>
        <taxon>Isosphaeraceae</taxon>
        <taxon>Paludisphaera</taxon>
    </lineage>
</organism>
<dbReference type="PRINTS" id="PR00080">
    <property type="entry name" value="SDRFAMILY"/>
</dbReference>
<evidence type="ECO:0000256" key="2">
    <source>
        <dbReference type="ARBA" id="ARBA00023002"/>
    </source>
</evidence>
<dbReference type="RefSeq" id="WP_277863469.1">
    <property type="nucleotide sequence ID" value="NZ_JARRAG010000002.1"/>
</dbReference>
<dbReference type="Pfam" id="PF00106">
    <property type="entry name" value="adh_short"/>
    <property type="match status" value="1"/>
</dbReference>